<name>A0A4S8S2T4_AURPU</name>
<reference evidence="1 2" key="1">
    <citation type="submission" date="2018-10" db="EMBL/GenBank/DDBJ databases">
        <title>Fifty Aureobasidium pullulans genomes reveal a recombining polyextremotolerant generalist.</title>
        <authorList>
            <person name="Gostincar C."/>
            <person name="Turk M."/>
            <person name="Zajc J."/>
            <person name="Gunde-Cimerman N."/>
        </authorList>
    </citation>
    <scope>NUCLEOTIDE SEQUENCE [LARGE SCALE GENOMIC DNA]</scope>
    <source>
        <strain evidence="1 2">EXF-11900</strain>
    </source>
</reference>
<protein>
    <recommendedName>
        <fullName evidence="3">Apple domain-containing protein</fullName>
    </recommendedName>
</protein>
<dbReference type="EMBL" id="QZAF01000957">
    <property type="protein sequence ID" value="THV64034.1"/>
    <property type="molecule type" value="Genomic_DNA"/>
</dbReference>
<dbReference type="Proteomes" id="UP000304951">
    <property type="component" value="Unassembled WGS sequence"/>
</dbReference>
<proteinExistence type="predicted"/>
<gene>
    <name evidence="1" type="ORF">D6D28_10215</name>
</gene>
<sequence>MMNGNGYQIQCNTNAASRKRSLPQHGLHGFAMNRKPISRVPITSNTQPDFASCVNSCRNVASCVGTSYVVTTSLCTYFSTFTSVGADTGTNVAFPANIACPNLNGFSYLDYSGSEYGILCNQSYPASSNITTQSGYTSLATCSNACSYSANCLASSFVNSQCTFVSNLNSNTTPGQNLPGAVVLVLLQSRVVDVISSTGSTSRSTSFSVVQGLPTAAAAVQKGSNPYNAVASAWMCNCCHNVSGIEVLNCVHAYDDNNHYYSIACTNIELVDLQIHFDSCATELVINFVKLIILEFVDIEIIVSSFTSKQSLGVYQRHIQSTYYELRFDQ</sequence>
<accession>A0A4S8S2T4</accession>
<organism evidence="1 2">
    <name type="scientific">Aureobasidium pullulans</name>
    <name type="common">Black yeast</name>
    <name type="synonym">Pullularia pullulans</name>
    <dbReference type="NCBI Taxonomy" id="5580"/>
    <lineage>
        <taxon>Eukaryota</taxon>
        <taxon>Fungi</taxon>
        <taxon>Dikarya</taxon>
        <taxon>Ascomycota</taxon>
        <taxon>Pezizomycotina</taxon>
        <taxon>Dothideomycetes</taxon>
        <taxon>Dothideomycetidae</taxon>
        <taxon>Dothideales</taxon>
        <taxon>Saccotheciaceae</taxon>
        <taxon>Aureobasidium</taxon>
    </lineage>
</organism>
<comment type="caution">
    <text evidence="1">The sequence shown here is derived from an EMBL/GenBank/DDBJ whole genome shotgun (WGS) entry which is preliminary data.</text>
</comment>
<evidence type="ECO:0000313" key="1">
    <source>
        <dbReference type="EMBL" id="THV64034.1"/>
    </source>
</evidence>
<evidence type="ECO:0000313" key="2">
    <source>
        <dbReference type="Proteomes" id="UP000304951"/>
    </source>
</evidence>
<evidence type="ECO:0008006" key="3">
    <source>
        <dbReference type="Google" id="ProtNLM"/>
    </source>
</evidence>
<dbReference type="AlphaFoldDB" id="A0A4S8S2T4"/>